<proteinExistence type="predicted"/>
<keyword evidence="1" id="KW-0812">Transmembrane</keyword>
<feature type="transmembrane region" description="Helical" evidence="1">
    <location>
        <begin position="62"/>
        <end position="85"/>
    </location>
</feature>
<keyword evidence="1" id="KW-1133">Transmembrane helix</keyword>
<dbReference type="AlphaFoldDB" id="A0A0V1MLI9"/>
<reference evidence="2 4" key="1">
    <citation type="submission" date="2015-01" db="EMBL/GenBank/DDBJ databases">
        <title>Evolution of Trichinella species and genotypes.</title>
        <authorList>
            <person name="Korhonen P.K."/>
            <person name="Edoardo P."/>
            <person name="Giuseppe L.R."/>
            <person name="Gasser R.B."/>
        </authorList>
    </citation>
    <scope>NUCLEOTIDE SEQUENCE [LARGE SCALE GENOMIC DNA]</scope>
    <source>
        <strain evidence="2">ISS1980</strain>
    </source>
</reference>
<comment type="caution">
    <text evidence="2">The sequence shown here is derived from an EMBL/GenBank/DDBJ whole genome shotgun (WGS) entry which is preliminary data.</text>
</comment>
<keyword evidence="4" id="KW-1185">Reference proteome</keyword>
<dbReference type="EMBL" id="JYDO01000078">
    <property type="protein sequence ID" value="KRZ72453.1"/>
    <property type="molecule type" value="Genomic_DNA"/>
</dbReference>
<evidence type="ECO:0000313" key="3">
    <source>
        <dbReference type="EMBL" id="KRZ72460.1"/>
    </source>
</evidence>
<sequence length="86" mass="9962">MADKADVKKMCITLRISTLKKTNQCKRRNWGFCHQCEGTCATVLEEDCSVLCHVAFPVFIKFCLYLCYVCVLSLSYCHWLTIIPFE</sequence>
<gene>
    <name evidence="2" type="ORF">T10_5936</name>
    <name evidence="3" type="ORF">T10_6331</name>
</gene>
<evidence type="ECO:0000313" key="2">
    <source>
        <dbReference type="EMBL" id="KRZ72453.1"/>
    </source>
</evidence>
<keyword evidence="1" id="KW-0472">Membrane</keyword>
<dbReference type="Proteomes" id="UP000054843">
    <property type="component" value="Unassembled WGS sequence"/>
</dbReference>
<organism evidence="2 4">
    <name type="scientific">Trichinella papuae</name>
    <dbReference type="NCBI Taxonomy" id="268474"/>
    <lineage>
        <taxon>Eukaryota</taxon>
        <taxon>Metazoa</taxon>
        <taxon>Ecdysozoa</taxon>
        <taxon>Nematoda</taxon>
        <taxon>Enoplea</taxon>
        <taxon>Dorylaimia</taxon>
        <taxon>Trichinellida</taxon>
        <taxon>Trichinellidae</taxon>
        <taxon>Trichinella</taxon>
    </lineage>
</organism>
<accession>A0A0V1MLI9</accession>
<dbReference type="EMBL" id="JYDO01000078">
    <property type="protein sequence ID" value="KRZ72460.1"/>
    <property type="molecule type" value="Genomic_DNA"/>
</dbReference>
<evidence type="ECO:0000313" key="4">
    <source>
        <dbReference type="Proteomes" id="UP000054843"/>
    </source>
</evidence>
<name>A0A0V1MLI9_9BILA</name>
<protein>
    <submittedName>
        <fullName evidence="2">Uncharacterized protein</fullName>
    </submittedName>
</protein>
<evidence type="ECO:0000256" key="1">
    <source>
        <dbReference type="SAM" id="Phobius"/>
    </source>
</evidence>